<dbReference type="Proteomes" id="UP001187192">
    <property type="component" value="Unassembled WGS sequence"/>
</dbReference>
<keyword evidence="2" id="KW-1185">Reference proteome</keyword>
<evidence type="ECO:0000313" key="2">
    <source>
        <dbReference type="Proteomes" id="UP001187192"/>
    </source>
</evidence>
<dbReference type="AlphaFoldDB" id="A0AA88D974"/>
<proteinExistence type="predicted"/>
<gene>
    <name evidence="1" type="ORF">TIFTF001_018393</name>
</gene>
<organism evidence="1 2">
    <name type="scientific">Ficus carica</name>
    <name type="common">Common fig</name>
    <dbReference type="NCBI Taxonomy" id="3494"/>
    <lineage>
        <taxon>Eukaryota</taxon>
        <taxon>Viridiplantae</taxon>
        <taxon>Streptophyta</taxon>
        <taxon>Embryophyta</taxon>
        <taxon>Tracheophyta</taxon>
        <taxon>Spermatophyta</taxon>
        <taxon>Magnoliopsida</taxon>
        <taxon>eudicotyledons</taxon>
        <taxon>Gunneridae</taxon>
        <taxon>Pentapetalae</taxon>
        <taxon>rosids</taxon>
        <taxon>fabids</taxon>
        <taxon>Rosales</taxon>
        <taxon>Moraceae</taxon>
        <taxon>Ficeae</taxon>
        <taxon>Ficus</taxon>
    </lineage>
</organism>
<comment type="caution">
    <text evidence="1">The sequence shown here is derived from an EMBL/GenBank/DDBJ whole genome shotgun (WGS) entry which is preliminary data.</text>
</comment>
<name>A0AA88D974_FICCA</name>
<protein>
    <submittedName>
        <fullName evidence="1">Uncharacterized protein</fullName>
    </submittedName>
</protein>
<dbReference type="EMBL" id="BTGU01000030">
    <property type="protein sequence ID" value="GMN49210.1"/>
    <property type="molecule type" value="Genomic_DNA"/>
</dbReference>
<reference evidence="1" key="1">
    <citation type="submission" date="2023-07" db="EMBL/GenBank/DDBJ databases">
        <title>draft genome sequence of fig (Ficus carica).</title>
        <authorList>
            <person name="Takahashi T."/>
            <person name="Nishimura K."/>
        </authorList>
    </citation>
    <scope>NUCLEOTIDE SEQUENCE</scope>
</reference>
<sequence>MDSKGGTEMNGMRSRSFRDEDYNTRRVFLRSYPLQWGGEEGTNEEELLKMMESKNSTTKKYIKKMILAVIQWSDGKALVLRKVKNKIAIYVVACIRIGFKPPTALISA</sequence>
<evidence type="ECO:0000313" key="1">
    <source>
        <dbReference type="EMBL" id="GMN49210.1"/>
    </source>
</evidence>
<accession>A0AA88D974</accession>